<dbReference type="EMBL" id="CP146612">
    <property type="protein sequence ID" value="WWX25661.1"/>
    <property type="molecule type" value="Genomic_DNA"/>
</dbReference>
<name>A0ABZ2J437_9CHLR</name>
<reference evidence="2 3" key="1">
    <citation type="submission" date="2024-03" db="EMBL/GenBank/DDBJ databases">
        <title>A Dehalogenimonas Isolated from Estuarine Sediments Dihaloeliminates Chlorinated Alkanes.</title>
        <authorList>
            <person name="Yang Y."/>
            <person name="Wang H."/>
        </authorList>
    </citation>
    <scope>NUCLEOTIDE SEQUENCE [LARGE SCALE GENOMIC DNA]</scope>
    <source>
        <strain evidence="2 3">W</strain>
    </source>
</reference>
<evidence type="ECO:0000313" key="3">
    <source>
        <dbReference type="Proteomes" id="UP001375370"/>
    </source>
</evidence>
<sequence length="116" mass="12453">MNKKRRVAQHKQKIRKEALKEKARALRLAETGGKVTPAPARTRYEIEETPEAAVKTTKTKAAPKAKAETTAAATKPATKAAAKPKATPKAKAETEAAAEDKPKKAVKKAVKKVDAE</sequence>
<proteinExistence type="predicted"/>
<dbReference type="RefSeq" id="WP_338738044.1">
    <property type="nucleotide sequence ID" value="NZ_CP146612.1"/>
</dbReference>
<evidence type="ECO:0000313" key="2">
    <source>
        <dbReference type="EMBL" id="WWX25661.1"/>
    </source>
</evidence>
<feature type="region of interest" description="Disordered" evidence="1">
    <location>
        <begin position="51"/>
        <end position="116"/>
    </location>
</feature>
<gene>
    <name evidence="2" type="ORF">V8247_01435</name>
</gene>
<dbReference type="Proteomes" id="UP001375370">
    <property type="component" value="Chromosome"/>
</dbReference>
<accession>A0ABZ2J437</accession>
<protein>
    <recommendedName>
        <fullName evidence="4">Histone</fullName>
    </recommendedName>
</protein>
<feature type="compositionally biased region" description="Low complexity" evidence="1">
    <location>
        <begin position="64"/>
        <end position="89"/>
    </location>
</feature>
<organism evidence="2 3">
    <name type="scientific">Candidatus Dehalogenimonas loeffleri</name>
    <dbReference type="NCBI Taxonomy" id="3127115"/>
    <lineage>
        <taxon>Bacteria</taxon>
        <taxon>Bacillati</taxon>
        <taxon>Chloroflexota</taxon>
        <taxon>Dehalococcoidia</taxon>
        <taxon>Dehalococcoidales</taxon>
        <taxon>Dehalococcoidaceae</taxon>
        <taxon>Dehalogenimonas</taxon>
    </lineage>
</organism>
<keyword evidence="3" id="KW-1185">Reference proteome</keyword>
<evidence type="ECO:0000256" key="1">
    <source>
        <dbReference type="SAM" id="MobiDB-lite"/>
    </source>
</evidence>
<evidence type="ECO:0008006" key="4">
    <source>
        <dbReference type="Google" id="ProtNLM"/>
    </source>
</evidence>
<feature type="compositionally biased region" description="Basic and acidic residues" evidence="1">
    <location>
        <begin position="90"/>
        <end position="103"/>
    </location>
</feature>